<dbReference type="OrthoDB" id="7659420at2"/>
<reference evidence="3 4" key="1">
    <citation type="submission" date="2016-11" db="EMBL/GenBank/DDBJ databases">
        <authorList>
            <person name="Jaros S."/>
            <person name="Januszkiewicz K."/>
            <person name="Wedrychowicz H."/>
        </authorList>
    </citation>
    <scope>NUCLEOTIDE SEQUENCE [LARGE SCALE GENOMIC DNA]</scope>
    <source>
        <strain evidence="3 4">DSM 28715</strain>
    </source>
</reference>
<keyword evidence="4" id="KW-1185">Reference proteome</keyword>
<evidence type="ECO:0000256" key="1">
    <source>
        <dbReference type="SAM" id="Coils"/>
    </source>
</evidence>
<gene>
    <name evidence="3" type="ORF">SAMN05444003_2261</name>
</gene>
<feature type="region of interest" description="Disordered" evidence="2">
    <location>
        <begin position="1"/>
        <end position="96"/>
    </location>
</feature>
<sequence>MAKKSSPKNNDLVEDVIDAEEIKEPEESVEEAEDAVAEAVEPLEEEAATEAEAEVVEEATKVDTSEAPASEAPAKEVIAPEPSPTPPSEPPRQPSTFMPMLLGGLVAGGLGFGAGYYLYNQSNQDIPGQVEALQSQLEELAAQSQVDLNPINDAISGLEGNVEQVQSNLAAAIAELAARVDTVERQPNGDGTLSESAASAYESDIQALRDQLTAQQSEMQAMLDATSQQLEETQKEAAAIEEQTVAAAKAATARSALARIQTALDAGAPFGAVLAELEAVVDEPIPDALTQAQDGVPTLAVLSAEFPEAARAALTMARVEGASGEETTGFSAFLRNQFSVRSVVPQEGGSVDAILSRAQGALDEGRLNDALAEVASVPEVARVEVSDWVARAELRADAVDAASSLFTTYNSN</sequence>
<evidence type="ECO:0000256" key="2">
    <source>
        <dbReference type="SAM" id="MobiDB-lite"/>
    </source>
</evidence>
<name>A0A1M5QR93_9RHOB</name>
<organism evidence="3 4">
    <name type="scientific">Cognatiyoonia sediminum</name>
    <dbReference type="NCBI Taxonomy" id="1508389"/>
    <lineage>
        <taxon>Bacteria</taxon>
        <taxon>Pseudomonadati</taxon>
        <taxon>Pseudomonadota</taxon>
        <taxon>Alphaproteobacteria</taxon>
        <taxon>Rhodobacterales</taxon>
        <taxon>Paracoccaceae</taxon>
        <taxon>Cognatiyoonia</taxon>
    </lineage>
</organism>
<keyword evidence="1" id="KW-0175">Coiled coil</keyword>
<accession>A0A1M5QR93</accession>
<feature type="compositionally biased region" description="Pro residues" evidence="2">
    <location>
        <begin position="81"/>
        <end position="93"/>
    </location>
</feature>
<feature type="coiled-coil region" evidence="1">
    <location>
        <begin position="155"/>
        <end position="250"/>
    </location>
</feature>
<dbReference type="RefSeq" id="WP_072901136.1">
    <property type="nucleotide sequence ID" value="NZ_FQXB01000003.1"/>
</dbReference>
<proteinExistence type="predicted"/>
<dbReference type="Proteomes" id="UP000184074">
    <property type="component" value="Unassembled WGS sequence"/>
</dbReference>
<dbReference type="STRING" id="1508389.SAMN05444003_2261"/>
<evidence type="ECO:0000313" key="4">
    <source>
        <dbReference type="Proteomes" id="UP000184074"/>
    </source>
</evidence>
<protein>
    <submittedName>
        <fullName evidence="3">Uncharacterized conserved protein</fullName>
    </submittedName>
</protein>
<evidence type="ECO:0000313" key="3">
    <source>
        <dbReference type="EMBL" id="SHH16309.1"/>
    </source>
</evidence>
<dbReference type="AlphaFoldDB" id="A0A1M5QR93"/>
<feature type="compositionally biased region" description="Acidic residues" evidence="2">
    <location>
        <begin position="27"/>
        <end position="57"/>
    </location>
</feature>
<dbReference type="EMBL" id="FQXB01000003">
    <property type="protein sequence ID" value="SHH16309.1"/>
    <property type="molecule type" value="Genomic_DNA"/>
</dbReference>